<protein>
    <submittedName>
        <fullName evidence="2">Uncharacterized protein</fullName>
    </submittedName>
</protein>
<evidence type="ECO:0000256" key="1">
    <source>
        <dbReference type="SAM" id="MobiDB-lite"/>
    </source>
</evidence>
<sequence>MQTVENAMLGQTLSRGKTARNERNAAVDSGEQVAGHAMEAVNTLIDAFGNRLQHTLPRMRRWTMYKRPRNCVKIISHLEANICAGKVQVLEELKATNDEVRADYWVKVDFDMSVGP</sequence>
<evidence type="ECO:0000313" key="3">
    <source>
        <dbReference type="Proteomes" id="UP001064489"/>
    </source>
</evidence>
<name>A0AAD5P691_ACENE</name>
<comment type="caution">
    <text evidence="2">The sequence shown here is derived from an EMBL/GenBank/DDBJ whole genome shotgun (WGS) entry which is preliminary data.</text>
</comment>
<dbReference type="EMBL" id="JAJSOW010000001">
    <property type="protein sequence ID" value="KAI9201495.1"/>
    <property type="molecule type" value="Genomic_DNA"/>
</dbReference>
<accession>A0AAD5P691</accession>
<evidence type="ECO:0000313" key="2">
    <source>
        <dbReference type="EMBL" id="KAI9201495.1"/>
    </source>
</evidence>
<gene>
    <name evidence="2" type="ORF">LWI28_024282</name>
</gene>
<keyword evidence="3" id="KW-1185">Reference proteome</keyword>
<dbReference type="AlphaFoldDB" id="A0AAD5P691"/>
<dbReference type="Proteomes" id="UP001064489">
    <property type="component" value="Chromosome 9"/>
</dbReference>
<feature type="region of interest" description="Disordered" evidence="1">
    <location>
        <begin position="1"/>
        <end position="31"/>
    </location>
</feature>
<proteinExistence type="predicted"/>
<reference evidence="2" key="2">
    <citation type="submission" date="2023-02" db="EMBL/GenBank/DDBJ databases">
        <authorList>
            <person name="Swenson N.G."/>
            <person name="Wegrzyn J.L."/>
            <person name="Mcevoy S.L."/>
        </authorList>
    </citation>
    <scope>NUCLEOTIDE SEQUENCE</scope>
    <source>
        <strain evidence="2">91603</strain>
        <tissue evidence="2">Leaf</tissue>
    </source>
</reference>
<feature type="compositionally biased region" description="Polar residues" evidence="1">
    <location>
        <begin position="1"/>
        <end position="15"/>
    </location>
</feature>
<reference evidence="2" key="1">
    <citation type="journal article" date="2022" name="Plant J.">
        <title>Strategies of tolerance reflected in two North American maple genomes.</title>
        <authorList>
            <person name="McEvoy S.L."/>
            <person name="Sezen U.U."/>
            <person name="Trouern-Trend A."/>
            <person name="McMahon S.M."/>
            <person name="Schaberg P.G."/>
            <person name="Yang J."/>
            <person name="Wegrzyn J.L."/>
            <person name="Swenson N.G."/>
        </authorList>
    </citation>
    <scope>NUCLEOTIDE SEQUENCE</scope>
    <source>
        <strain evidence="2">91603</strain>
    </source>
</reference>
<organism evidence="2 3">
    <name type="scientific">Acer negundo</name>
    <name type="common">Box elder</name>
    <dbReference type="NCBI Taxonomy" id="4023"/>
    <lineage>
        <taxon>Eukaryota</taxon>
        <taxon>Viridiplantae</taxon>
        <taxon>Streptophyta</taxon>
        <taxon>Embryophyta</taxon>
        <taxon>Tracheophyta</taxon>
        <taxon>Spermatophyta</taxon>
        <taxon>Magnoliopsida</taxon>
        <taxon>eudicotyledons</taxon>
        <taxon>Gunneridae</taxon>
        <taxon>Pentapetalae</taxon>
        <taxon>rosids</taxon>
        <taxon>malvids</taxon>
        <taxon>Sapindales</taxon>
        <taxon>Sapindaceae</taxon>
        <taxon>Hippocastanoideae</taxon>
        <taxon>Acereae</taxon>
        <taxon>Acer</taxon>
    </lineage>
</organism>